<reference evidence="3 4" key="1">
    <citation type="submission" date="2018-10" db="EMBL/GenBank/DDBJ databases">
        <title>Rhodobacter sp . BO-81.</title>
        <authorList>
            <person name="Im W.T."/>
        </authorList>
    </citation>
    <scope>NUCLEOTIDE SEQUENCE [LARGE SCALE GENOMIC DNA]</scope>
    <source>
        <strain evidence="3 4">BO-81</strain>
    </source>
</reference>
<gene>
    <name evidence="3" type="ORF">DYS74_06335</name>
</gene>
<feature type="region of interest" description="Disordered" evidence="1">
    <location>
        <begin position="99"/>
        <end position="118"/>
    </location>
</feature>
<dbReference type="RefSeq" id="WP_121532008.1">
    <property type="nucleotide sequence ID" value="NZ_RCHI01000004.1"/>
</dbReference>
<evidence type="ECO:0000313" key="3">
    <source>
        <dbReference type="EMBL" id="RLL71485.1"/>
    </source>
</evidence>
<evidence type="ECO:0000259" key="2">
    <source>
        <dbReference type="Pfam" id="PF04993"/>
    </source>
</evidence>
<sequence length="118" mass="13586">MPVSPDLELFLREQLQGRVHSRPMFGGFGLYLGEKPAGYLFNDALYLRRLPALEPLLDLLPERPPAEPPVRGAQPYWRIEPDLWEDPDWLLDLLRAASEAAPARRPRRPRRAKTPAEH</sequence>
<evidence type="ECO:0000313" key="4">
    <source>
        <dbReference type="Proteomes" id="UP000279673"/>
    </source>
</evidence>
<dbReference type="SUPFAM" id="SSF159894">
    <property type="entry name" value="YgaC/TfoX-N like"/>
    <property type="match status" value="1"/>
</dbReference>
<feature type="domain" description="TfoX N-terminal" evidence="2">
    <location>
        <begin position="16"/>
        <end position="101"/>
    </location>
</feature>
<comment type="caution">
    <text evidence="3">The sequence shown here is derived from an EMBL/GenBank/DDBJ whole genome shotgun (WGS) entry which is preliminary data.</text>
</comment>
<feature type="compositionally biased region" description="Basic residues" evidence="1">
    <location>
        <begin position="104"/>
        <end position="118"/>
    </location>
</feature>
<organism evidence="3 4">
    <name type="scientific">Paenirhodobacter hankyongi</name>
    <dbReference type="NCBI Taxonomy" id="2294033"/>
    <lineage>
        <taxon>Bacteria</taxon>
        <taxon>Pseudomonadati</taxon>
        <taxon>Pseudomonadota</taxon>
        <taxon>Alphaproteobacteria</taxon>
        <taxon>Rhodobacterales</taxon>
        <taxon>Rhodobacter group</taxon>
        <taxon>Paenirhodobacter</taxon>
    </lineage>
</organism>
<proteinExistence type="predicted"/>
<keyword evidence="4" id="KW-1185">Reference proteome</keyword>
<dbReference type="AlphaFoldDB" id="A0A421BT58"/>
<name>A0A421BT58_9RHOB</name>
<accession>A0A421BT58</accession>
<dbReference type="InterPro" id="IPR007076">
    <property type="entry name" value="TfoX_N"/>
</dbReference>
<dbReference type="Proteomes" id="UP000279673">
    <property type="component" value="Unassembled WGS sequence"/>
</dbReference>
<dbReference type="Gene3D" id="3.30.1460.30">
    <property type="entry name" value="YgaC/TfoX-N like chaperone"/>
    <property type="match status" value="1"/>
</dbReference>
<evidence type="ECO:0000256" key="1">
    <source>
        <dbReference type="SAM" id="MobiDB-lite"/>
    </source>
</evidence>
<protein>
    <submittedName>
        <fullName evidence="3">TfoX family protein</fullName>
    </submittedName>
</protein>
<dbReference type="Pfam" id="PF04993">
    <property type="entry name" value="TfoX_N"/>
    <property type="match status" value="1"/>
</dbReference>
<dbReference type="EMBL" id="RCHI01000004">
    <property type="protein sequence ID" value="RLL71485.1"/>
    <property type="molecule type" value="Genomic_DNA"/>
</dbReference>